<organism evidence="2 3">
    <name type="scientific">Effrenium voratum</name>
    <dbReference type="NCBI Taxonomy" id="2562239"/>
    <lineage>
        <taxon>Eukaryota</taxon>
        <taxon>Sar</taxon>
        <taxon>Alveolata</taxon>
        <taxon>Dinophyceae</taxon>
        <taxon>Suessiales</taxon>
        <taxon>Symbiodiniaceae</taxon>
        <taxon>Effrenium</taxon>
    </lineage>
</organism>
<name>A0AA36JBJ1_9DINO</name>
<reference evidence="2" key="1">
    <citation type="submission" date="2023-08" db="EMBL/GenBank/DDBJ databases">
        <authorList>
            <person name="Chen Y."/>
            <person name="Shah S."/>
            <person name="Dougan E. K."/>
            <person name="Thang M."/>
            <person name="Chan C."/>
        </authorList>
    </citation>
    <scope>NUCLEOTIDE SEQUENCE</scope>
</reference>
<dbReference type="AlphaFoldDB" id="A0AA36JBJ1"/>
<keyword evidence="1" id="KW-0472">Membrane</keyword>
<accession>A0AA36JBJ1</accession>
<evidence type="ECO:0000313" key="3">
    <source>
        <dbReference type="Proteomes" id="UP001178507"/>
    </source>
</evidence>
<feature type="transmembrane region" description="Helical" evidence="1">
    <location>
        <begin position="232"/>
        <end position="252"/>
    </location>
</feature>
<dbReference type="EMBL" id="CAUJNA010003438">
    <property type="protein sequence ID" value="CAJ1402054.1"/>
    <property type="molecule type" value="Genomic_DNA"/>
</dbReference>
<proteinExistence type="predicted"/>
<feature type="transmembrane region" description="Helical" evidence="1">
    <location>
        <begin position="301"/>
        <end position="323"/>
    </location>
</feature>
<sequence length="698" mass="77921">MEASPVTMEGSMEGSPRSAVVFEEEDLDKITYLRGPAATAVSEASSSTKSEREKVEEFAIRRAIEKLRVFYSVLQVGMICLIGGVLLTALTEILWRLIPGPVAEGVISGLAALAWLLTSLTVVFVSLCPQDELDIEKFVAARPGLTAKFALLPLTTGALRVLEFPFPRWISFVVGIAWLLQGCASCCNGRALCKRLRRSLGRLSFVNLMELWFLDVILASTVNECALDEPGIWTSVWLSFHAAVVIIVDLWLWCRHKMRNTTRFYAACYLTLSWNSSFFACRAIDLGLGHKEWEEGRREDIAIVAAIGFAILILCPILFAILVGQRRLFHKLASWLDHSRGRRLQDGAFMAMLLDSYVVEVGQPWWLTHQEIQEAAAAHPEQVQAKEDIASQIAGLPDHKPRPGFVAGIVIAASEDLQSFSVECQLDNHTAQIVQVDRGQEVLPWPVLLQMGRKGLRCVEWAALSLQVMRTNGTNATGDDFALSRPVGRGEIIDFFVSHSWSDNPAQKWSALQLAVETFYEKHGRYPTFWIDKFCINQNEIADGLRVLPVNVMSCRKMLCLSGNTYHARLWCAWELCVLLSFMSMEMALKQIIVLPLCESALMALTAFDCSTARCYNPNEECRLRRVIEAIGQHRFEIKICALGQMLLDRHVNGEGLLMAGSGISFATSELTAQAAQAAQQEEEKNLDLEDPMVEEKF</sequence>
<feature type="transmembrane region" description="Helical" evidence="1">
    <location>
        <begin position="69"/>
        <end position="95"/>
    </location>
</feature>
<feature type="transmembrane region" description="Helical" evidence="1">
    <location>
        <begin position="200"/>
        <end position="220"/>
    </location>
</feature>
<keyword evidence="1" id="KW-1133">Transmembrane helix</keyword>
<evidence type="ECO:0000256" key="1">
    <source>
        <dbReference type="SAM" id="Phobius"/>
    </source>
</evidence>
<protein>
    <recommendedName>
        <fullName evidence="4">Heterokaryon incompatibility domain-containing protein</fullName>
    </recommendedName>
</protein>
<evidence type="ECO:0008006" key="4">
    <source>
        <dbReference type="Google" id="ProtNLM"/>
    </source>
</evidence>
<gene>
    <name evidence="2" type="ORF">EVOR1521_LOCUS25027</name>
</gene>
<feature type="transmembrane region" description="Helical" evidence="1">
    <location>
        <begin position="107"/>
        <end position="127"/>
    </location>
</feature>
<keyword evidence="1" id="KW-0812">Transmembrane</keyword>
<dbReference type="Proteomes" id="UP001178507">
    <property type="component" value="Unassembled WGS sequence"/>
</dbReference>
<evidence type="ECO:0000313" key="2">
    <source>
        <dbReference type="EMBL" id="CAJ1402054.1"/>
    </source>
</evidence>
<comment type="caution">
    <text evidence="2">The sequence shown here is derived from an EMBL/GenBank/DDBJ whole genome shotgun (WGS) entry which is preliminary data.</text>
</comment>
<keyword evidence="3" id="KW-1185">Reference proteome</keyword>